<evidence type="ECO:0000313" key="4">
    <source>
        <dbReference type="EMBL" id="CAJ0604166.1"/>
    </source>
</evidence>
<name>A0AA36H5J2_CYLNA</name>
<dbReference type="GO" id="GO:0005634">
    <property type="term" value="C:nucleus"/>
    <property type="evidence" value="ECO:0007669"/>
    <property type="project" value="TreeGrafter"/>
</dbReference>
<dbReference type="InterPro" id="IPR001436">
    <property type="entry name" value="Alpha-crystallin/sHSP_animal"/>
</dbReference>
<evidence type="ECO:0000313" key="5">
    <source>
        <dbReference type="Proteomes" id="UP001176961"/>
    </source>
</evidence>
<proteinExistence type="inferred from homology"/>
<dbReference type="InterPro" id="IPR002068">
    <property type="entry name" value="A-crystallin/Hsp20_dom"/>
</dbReference>
<gene>
    <name evidence="4" type="ORF">CYNAS_LOCUS16149</name>
</gene>
<evidence type="ECO:0000259" key="3">
    <source>
        <dbReference type="PROSITE" id="PS01031"/>
    </source>
</evidence>
<dbReference type="GO" id="GO:0009408">
    <property type="term" value="P:response to heat"/>
    <property type="evidence" value="ECO:0007669"/>
    <property type="project" value="TreeGrafter"/>
</dbReference>
<dbReference type="PRINTS" id="PR00299">
    <property type="entry name" value="ACRYSTALLIN"/>
</dbReference>
<sequence>MSIAVENNKLWDWPLQANDEFVNVVEDSAHFEVDLDAKSFLPQEIKVRTMGDLLQIQMEHNDLGSGNTNISRCILRCYKLPVGVDVQSLKSNLTNKGILHISGKKF</sequence>
<feature type="domain" description="SHSP" evidence="3">
    <location>
        <begin position="12"/>
        <end position="106"/>
    </location>
</feature>
<dbReference type="GO" id="GO:0005737">
    <property type="term" value="C:cytoplasm"/>
    <property type="evidence" value="ECO:0007669"/>
    <property type="project" value="TreeGrafter"/>
</dbReference>
<dbReference type="CDD" id="cd06526">
    <property type="entry name" value="metazoan_ACD"/>
    <property type="match status" value="1"/>
</dbReference>
<dbReference type="Gene3D" id="2.60.40.790">
    <property type="match status" value="1"/>
</dbReference>
<dbReference type="Proteomes" id="UP001176961">
    <property type="component" value="Unassembled WGS sequence"/>
</dbReference>
<dbReference type="GO" id="GO:0042026">
    <property type="term" value="P:protein refolding"/>
    <property type="evidence" value="ECO:0007669"/>
    <property type="project" value="TreeGrafter"/>
</dbReference>
<reference evidence="4" key="1">
    <citation type="submission" date="2023-07" db="EMBL/GenBank/DDBJ databases">
        <authorList>
            <consortium name="CYATHOMIX"/>
        </authorList>
    </citation>
    <scope>NUCLEOTIDE SEQUENCE</scope>
    <source>
        <strain evidence="4">N/A</strain>
    </source>
</reference>
<comment type="similarity">
    <text evidence="1 2">Belongs to the small heat shock protein (HSP20) family.</text>
</comment>
<organism evidence="4 5">
    <name type="scientific">Cylicocyclus nassatus</name>
    <name type="common">Nematode worm</name>
    <dbReference type="NCBI Taxonomy" id="53992"/>
    <lineage>
        <taxon>Eukaryota</taxon>
        <taxon>Metazoa</taxon>
        <taxon>Ecdysozoa</taxon>
        <taxon>Nematoda</taxon>
        <taxon>Chromadorea</taxon>
        <taxon>Rhabditida</taxon>
        <taxon>Rhabditina</taxon>
        <taxon>Rhabditomorpha</taxon>
        <taxon>Strongyloidea</taxon>
        <taxon>Strongylidae</taxon>
        <taxon>Cylicocyclus</taxon>
    </lineage>
</organism>
<dbReference type="PROSITE" id="PS01031">
    <property type="entry name" value="SHSP"/>
    <property type="match status" value="1"/>
</dbReference>
<dbReference type="AlphaFoldDB" id="A0AA36H5J2"/>
<dbReference type="InterPro" id="IPR008978">
    <property type="entry name" value="HSP20-like_chaperone"/>
</dbReference>
<dbReference type="SUPFAM" id="SSF49764">
    <property type="entry name" value="HSP20-like chaperones"/>
    <property type="match status" value="1"/>
</dbReference>
<protein>
    <recommendedName>
        <fullName evidence="3">SHSP domain-containing protein</fullName>
    </recommendedName>
</protein>
<dbReference type="GO" id="GO:0051082">
    <property type="term" value="F:unfolded protein binding"/>
    <property type="evidence" value="ECO:0007669"/>
    <property type="project" value="TreeGrafter"/>
</dbReference>
<dbReference type="EMBL" id="CATQJL010000305">
    <property type="protein sequence ID" value="CAJ0604166.1"/>
    <property type="molecule type" value="Genomic_DNA"/>
</dbReference>
<evidence type="ECO:0000256" key="1">
    <source>
        <dbReference type="PROSITE-ProRule" id="PRU00285"/>
    </source>
</evidence>
<accession>A0AA36H5J2</accession>
<comment type="caution">
    <text evidence="4">The sequence shown here is derived from an EMBL/GenBank/DDBJ whole genome shotgun (WGS) entry which is preliminary data.</text>
</comment>
<dbReference type="PANTHER" id="PTHR45640:SF9">
    <property type="entry name" value="HEAT SHOCK PROTEIN 12.6"/>
    <property type="match status" value="1"/>
</dbReference>
<keyword evidence="5" id="KW-1185">Reference proteome</keyword>
<dbReference type="PANTHER" id="PTHR45640">
    <property type="entry name" value="HEAT SHOCK PROTEIN HSP-12.2-RELATED"/>
    <property type="match status" value="1"/>
</dbReference>
<evidence type="ECO:0000256" key="2">
    <source>
        <dbReference type="RuleBase" id="RU003616"/>
    </source>
</evidence>
<dbReference type="Pfam" id="PF00011">
    <property type="entry name" value="HSP20"/>
    <property type="match status" value="1"/>
</dbReference>